<dbReference type="InterPro" id="IPR050738">
    <property type="entry name" value="Sulfatase"/>
</dbReference>
<feature type="signal peptide" evidence="2">
    <location>
        <begin position="1"/>
        <end position="22"/>
    </location>
</feature>
<evidence type="ECO:0000259" key="3">
    <source>
        <dbReference type="Pfam" id="PF00884"/>
    </source>
</evidence>
<dbReference type="Pfam" id="PF00884">
    <property type="entry name" value="Sulfatase"/>
    <property type="match status" value="1"/>
</dbReference>
<dbReference type="OrthoDB" id="9762324at2"/>
<protein>
    <submittedName>
        <fullName evidence="4">Arylsulfatase</fullName>
    </submittedName>
</protein>
<organism evidence="4 5">
    <name type="scientific">Granulicella rosea</name>
    <dbReference type="NCBI Taxonomy" id="474952"/>
    <lineage>
        <taxon>Bacteria</taxon>
        <taxon>Pseudomonadati</taxon>
        <taxon>Acidobacteriota</taxon>
        <taxon>Terriglobia</taxon>
        <taxon>Terriglobales</taxon>
        <taxon>Acidobacteriaceae</taxon>
        <taxon>Granulicella</taxon>
    </lineage>
</organism>
<keyword evidence="2" id="KW-0732">Signal</keyword>
<dbReference type="CDD" id="cd16025">
    <property type="entry name" value="PAS_like"/>
    <property type="match status" value="1"/>
</dbReference>
<evidence type="ECO:0000313" key="4">
    <source>
        <dbReference type="EMBL" id="SNT13107.1"/>
    </source>
</evidence>
<dbReference type="PANTHER" id="PTHR42693">
    <property type="entry name" value="ARYLSULFATASE FAMILY MEMBER"/>
    <property type="match status" value="1"/>
</dbReference>
<name>A0A239K439_9BACT</name>
<evidence type="ECO:0000256" key="1">
    <source>
        <dbReference type="ARBA" id="ARBA00008779"/>
    </source>
</evidence>
<dbReference type="Gene3D" id="3.40.720.10">
    <property type="entry name" value="Alkaline Phosphatase, subunit A"/>
    <property type="match status" value="1"/>
</dbReference>
<dbReference type="SUPFAM" id="SSF53649">
    <property type="entry name" value="Alkaline phosphatase-like"/>
    <property type="match status" value="1"/>
</dbReference>
<dbReference type="Proteomes" id="UP000198356">
    <property type="component" value="Unassembled WGS sequence"/>
</dbReference>
<dbReference type="AlphaFoldDB" id="A0A239K439"/>
<comment type="similarity">
    <text evidence="1">Belongs to the sulfatase family.</text>
</comment>
<proteinExistence type="inferred from homology"/>
<evidence type="ECO:0000256" key="2">
    <source>
        <dbReference type="SAM" id="SignalP"/>
    </source>
</evidence>
<dbReference type="InterPro" id="IPR017850">
    <property type="entry name" value="Alkaline_phosphatase_core_sf"/>
</dbReference>
<dbReference type="EMBL" id="FZOU01000004">
    <property type="protein sequence ID" value="SNT13107.1"/>
    <property type="molecule type" value="Genomic_DNA"/>
</dbReference>
<reference evidence="4 5" key="1">
    <citation type="submission" date="2017-06" db="EMBL/GenBank/DDBJ databases">
        <authorList>
            <person name="Kim H.J."/>
            <person name="Triplett B.A."/>
        </authorList>
    </citation>
    <scope>NUCLEOTIDE SEQUENCE [LARGE SCALE GENOMIC DNA]</scope>
    <source>
        <strain evidence="4 5">DSM 18704</strain>
    </source>
</reference>
<accession>A0A239K439</accession>
<dbReference type="PANTHER" id="PTHR42693:SF43">
    <property type="entry name" value="BLL2667 PROTEIN"/>
    <property type="match status" value="1"/>
</dbReference>
<evidence type="ECO:0000313" key="5">
    <source>
        <dbReference type="Proteomes" id="UP000198356"/>
    </source>
</evidence>
<dbReference type="InterPro" id="IPR000917">
    <property type="entry name" value="Sulfatase_N"/>
</dbReference>
<feature type="chain" id="PRO_5012467048" evidence="2">
    <location>
        <begin position="23"/>
        <end position="771"/>
    </location>
</feature>
<gene>
    <name evidence="4" type="ORF">SAMN05421770_104299</name>
</gene>
<dbReference type="Gene3D" id="3.30.1120.10">
    <property type="match status" value="1"/>
</dbReference>
<dbReference type="RefSeq" id="WP_089408943.1">
    <property type="nucleotide sequence ID" value="NZ_FZOU01000004.1"/>
</dbReference>
<feature type="domain" description="Sulfatase N-terminal" evidence="3">
    <location>
        <begin position="50"/>
        <end position="462"/>
    </location>
</feature>
<sequence>MKRPMISALAAVLLLPPAAALAQSPAAAQSSGAAPGPQWPTGPLATKGAPNVVLILIDDVGFSATATFGGAIHTPNFEALSKNGLRYNEFHVNSLCSPTRAALLSGRNNHQVGFGTVAEAASGYPGYNAQWGKNAASMAEILKANGYSTAAFGKWHNTPLWETTSAGPFDRWPTNRGFEHFYGFIQGADNQYYPRLFRDTVQVEPPATPEQGYNFTTDIASDAVHWLHAHDGIAPDKPFFLYFAPGAVHTPLQVSKQWIDKYKGKFDQGWDKLREETFARQKKLGVIPANAELTPRPEGLPAWDSLPAAEQKLLAHQAEVYAAFAEQADYEVGRVLQTIRDEGKSDNTLVLEIFGDNGGSAEGGIEGTDLLSDTGANASIAERAAVSDELGSEVFMNHYAAAWAWALSAPFQGTKQDASHLGGTRDPLVVSWPARIKNTGGLRTQFQHVNDVAPTIYEAAGIQFPSTFEGVPQIPLEGSSFLYTFDHPDEPSHHHVQYFATSGNRAIYKDGWWAGDRYAYTWEPRGAFTLGAHNDLDRHPWELYNLNEDYSQAHDLAAKNPEKLKELQALFQQEGERNHVFPLIPTLSQQPSSFNGRKVFVFRDGVERLPNRVGPQLVGRPHQITADVQVPATGGDGVIIAQGSRYGGFTLYVKDHHVIYEVNAYGKRAGRIVSTAPLVPGAAHIELQVIPEAPKANSGTLTILGPRGIRAGKVLLTVNDLQQEADFANVLGASPTETLDIGSDLGSAVSKDYISPNRYTGSIQTVTVELK</sequence>
<keyword evidence="5" id="KW-1185">Reference proteome</keyword>